<proteinExistence type="inferred from homology"/>
<evidence type="ECO:0000256" key="9">
    <source>
        <dbReference type="ARBA" id="ARBA00022679"/>
    </source>
</evidence>
<dbReference type="EMBL" id="JAYWLC010000004">
    <property type="protein sequence ID" value="MER5171439.1"/>
    <property type="molecule type" value="Genomic_DNA"/>
</dbReference>
<evidence type="ECO:0000256" key="13">
    <source>
        <dbReference type="ARBA" id="ARBA00023136"/>
    </source>
</evidence>
<comment type="pathway">
    <text evidence="3 19">Cofactor biosynthesis; adenosylcobalamin biosynthesis; adenosylcobalamin from cob(II)yrinate a,c-diamide: step 7/7.</text>
</comment>
<evidence type="ECO:0000256" key="10">
    <source>
        <dbReference type="ARBA" id="ARBA00022692"/>
    </source>
</evidence>
<reference evidence="20 21" key="1">
    <citation type="submission" date="2024-06" db="EMBL/GenBank/DDBJ databases">
        <title>Thioclava kandeliae sp. nov. from a rhizosphere soil sample of Kandelia candel in a mangrove.</title>
        <authorList>
            <person name="Mu T."/>
        </authorList>
    </citation>
    <scope>NUCLEOTIDE SEQUENCE [LARGE SCALE GENOMIC DNA]</scope>
    <source>
        <strain evidence="20 21">CPCC 100088</strain>
    </source>
</reference>
<evidence type="ECO:0000256" key="16">
    <source>
        <dbReference type="ARBA" id="ARBA00032853"/>
    </source>
</evidence>
<keyword evidence="11 19" id="KW-0460">Magnesium</keyword>
<evidence type="ECO:0000256" key="8">
    <source>
        <dbReference type="ARBA" id="ARBA00022573"/>
    </source>
</evidence>
<dbReference type="GO" id="GO:0051073">
    <property type="term" value="F:adenosylcobinamide-GDP ribazoletransferase activity"/>
    <property type="evidence" value="ECO:0007669"/>
    <property type="project" value="UniProtKB-EC"/>
</dbReference>
<organism evidence="20 21">
    <name type="scientific">Thioclava kandeliae</name>
    <dbReference type="NCBI Taxonomy" id="3070818"/>
    <lineage>
        <taxon>Bacteria</taxon>
        <taxon>Pseudomonadati</taxon>
        <taxon>Pseudomonadota</taxon>
        <taxon>Alphaproteobacteria</taxon>
        <taxon>Rhodobacterales</taxon>
        <taxon>Paracoccaceae</taxon>
        <taxon>Thioclava</taxon>
    </lineage>
</organism>
<evidence type="ECO:0000256" key="3">
    <source>
        <dbReference type="ARBA" id="ARBA00004663"/>
    </source>
</evidence>
<comment type="caution">
    <text evidence="20">The sequence shown here is derived from an EMBL/GenBank/DDBJ whole genome shotgun (WGS) entry which is preliminary data.</text>
</comment>
<comment type="similarity">
    <text evidence="4 19">Belongs to the CobS family.</text>
</comment>
<sequence length="250" mass="25599">MIRARLAELQLAVILLSRLPAGRLPEDKINLGQTVWAYPIAGLLIGTGGALALGLSALLGLPPFAAALLCLVTLTFLTGALHEDGLADLADGFGGGREREKKLDIMRDSRIGSYGVTALILAYGLRACGIATLYAQGAHLAAAALIALAMASRAQIAIWQSLMPVARPDGMGHAATGVPKNALILALVYGALGLTLTGIYAPLIGLAVVLGGAAMAYLAKRQIGGQTGDVLGASQQASEILGWIALMSLL</sequence>
<evidence type="ECO:0000256" key="14">
    <source>
        <dbReference type="ARBA" id="ARBA00025228"/>
    </source>
</evidence>
<evidence type="ECO:0000256" key="19">
    <source>
        <dbReference type="HAMAP-Rule" id="MF_00719"/>
    </source>
</evidence>
<comment type="cofactor">
    <cofactor evidence="1 19">
        <name>Mg(2+)</name>
        <dbReference type="ChEBI" id="CHEBI:18420"/>
    </cofactor>
</comment>
<feature type="transmembrane region" description="Helical" evidence="19">
    <location>
        <begin position="37"/>
        <end position="59"/>
    </location>
</feature>
<feature type="transmembrane region" description="Helical" evidence="19">
    <location>
        <begin position="182"/>
        <end position="211"/>
    </location>
</feature>
<evidence type="ECO:0000256" key="15">
    <source>
        <dbReference type="ARBA" id="ARBA00032605"/>
    </source>
</evidence>
<comment type="catalytic activity">
    <reaction evidence="18 19">
        <text>alpha-ribazole 5'-phosphate + adenosylcob(III)inamide-GDP = adenosylcob(III)alamin 5'-phosphate + GMP + H(+)</text>
        <dbReference type="Rhea" id="RHEA:23560"/>
        <dbReference type="ChEBI" id="CHEBI:15378"/>
        <dbReference type="ChEBI" id="CHEBI:57918"/>
        <dbReference type="ChEBI" id="CHEBI:58115"/>
        <dbReference type="ChEBI" id="CHEBI:60487"/>
        <dbReference type="ChEBI" id="CHEBI:60493"/>
        <dbReference type="EC" id="2.7.8.26"/>
    </reaction>
</comment>
<evidence type="ECO:0000256" key="17">
    <source>
        <dbReference type="ARBA" id="ARBA00048623"/>
    </source>
</evidence>
<keyword evidence="7 19" id="KW-1003">Cell membrane</keyword>
<feature type="transmembrane region" description="Helical" evidence="19">
    <location>
        <begin position="111"/>
        <end position="133"/>
    </location>
</feature>
<protein>
    <recommendedName>
        <fullName evidence="6 19">Adenosylcobinamide-GDP ribazoletransferase</fullName>
        <ecNumber evidence="5 19">2.7.8.26</ecNumber>
    </recommendedName>
    <alternativeName>
        <fullName evidence="16 19">Cobalamin synthase</fullName>
    </alternativeName>
    <alternativeName>
        <fullName evidence="15 19">Cobalamin-5'-phosphate synthase</fullName>
    </alternativeName>
</protein>
<keyword evidence="13 19" id="KW-0472">Membrane</keyword>
<comment type="subcellular location">
    <subcellularLocation>
        <location evidence="2 19">Cell membrane</location>
        <topology evidence="2 19">Multi-pass membrane protein</topology>
    </subcellularLocation>
</comment>
<dbReference type="PANTHER" id="PTHR34148">
    <property type="entry name" value="ADENOSYLCOBINAMIDE-GDP RIBAZOLETRANSFERASE"/>
    <property type="match status" value="1"/>
</dbReference>
<dbReference type="Proteomes" id="UP001438953">
    <property type="component" value="Unassembled WGS sequence"/>
</dbReference>
<evidence type="ECO:0000256" key="6">
    <source>
        <dbReference type="ARBA" id="ARBA00015850"/>
    </source>
</evidence>
<dbReference type="InterPro" id="IPR003805">
    <property type="entry name" value="CobS"/>
</dbReference>
<evidence type="ECO:0000256" key="4">
    <source>
        <dbReference type="ARBA" id="ARBA00010561"/>
    </source>
</evidence>
<evidence type="ECO:0000313" key="20">
    <source>
        <dbReference type="EMBL" id="MER5171439.1"/>
    </source>
</evidence>
<feature type="transmembrane region" description="Helical" evidence="19">
    <location>
        <begin position="64"/>
        <end position="82"/>
    </location>
</feature>
<dbReference type="Pfam" id="PF02654">
    <property type="entry name" value="CobS"/>
    <property type="match status" value="1"/>
</dbReference>
<dbReference type="HAMAP" id="MF_00719">
    <property type="entry name" value="CobS"/>
    <property type="match status" value="1"/>
</dbReference>
<keyword evidence="12 19" id="KW-1133">Transmembrane helix</keyword>
<name>A0ABV1SEX8_9RHOB</name>
<evidence type="ECO:0000313" key="21">
    <source>
        <dbReference type="Proteomes" id="UP001438953"/>
    </source>
</evidence>
<evidence type="ECO:0000256" key="5">
    <source>
        <dbReference type="ARBA" id="ARBA00013200"/>
    </source>
</evidence>
<gene>
    <name evidence="19" type="primary">cobS</name>
    <name evidence="20" type="ORF">VSX56_06580</name>
</gene>
<dbReference type="RefSeq" id="WP_350935784.1">
    <property type="nucleotide sequence ID" value="NZ_JAYWLC010000004.1"/>
</dbReference>
<evidence type="ECO:0000256" key="2">
    <source>
        <dbReference type="ARBA" id="ARBA00004651"/>
    </source>
</evidence>
<keyword evidence="10 19" id="KW-0812">Transmembrane</keyword>
<comment type="catalytic activity">
    <reaction evidence="17 19">
        <text>alpha-ribazole + adenosylcob(III)inamide-GDP = adenosylcob(III)alamin + GMP + H(+)</text>
        <dbReference type="Rhea" id="RHEA:16049"/>
        <dbReference type="ChEBI" id="CHEBI:10329"/>
        <dbReference type="ChEBI" id="CHEBI:15378"/>
        <dbReference type="ChEBI" id="CHEBI:18408"/>
        <dbReference type="ChEBI" id="CHEBI:58115"/>
        <dbReference type="ChEBI" id="CHEBI:60487"/>
        <dbReference type="EC" id="2.7.8.26"/>
    </reaction>
</comment>
<dbReference type="PANTHER" id="PTHR34148:SF1">
    <property type="entry name" value="ADENOSYLCOBINAMIDE-GDP RIBAZOLETRANSFERASE"/>
    <property type="match status" value="1"/>
</dbReference>
<keyword evidence="9 19" id="KW-0808">Transferase</keyword>
<evidence type="ECO:0000256" key="7">
    <source>
        <dbReference type="ARBA" id="ARBA00022475"/>
    </source>
</evidence>
<evidence type="ECO:0000256" key="11">
    <source>
        <dbReference type="ARBA" id="ARBA00022842"/>
    </source>
</evidence>
<evidence type="ECO:0000256" key="18">
    <source>
        <dbReference type="ARBA" id="ARBA00049504"/>
    </source>
</evidence>
<evidence type="ECO:0000256" key="1">
    <source>
        <dbReference type="ARBA" id="ARBA00001946"/>
    </source>
</evidence>
<comment type="function">
    <text evidence="14 19">Joins adenosylcobinamide-GDP and alpha-ribazole to generate adenosylcobalamin (Ado-cobalamin). Also synthesizes adenosylcobalamin 5'-phosphate from adenosylcobinamide-GDP and alpha-ribazole 5'-phosphate.</text>
</comment>
<feature type="transmembrane region" description="Helical" evidence="19">
    <location>
        <begin position="140"/>
        <end position="162"/>
    </location>
</feature>
<accession>A0ABV1SEX8</accession>
<dbReference type="EC" id="2.7.8.26" evidence="5 19"/>
<keyword evidence="8 19" id="KW-0169">Cobalamin biosynthesis</keyword>
<evidence type="ECO:0000256" key="12">
    <source>
        <dbReference type="ARBA" id="ARBA00022989"/>
    </source>
</evidence>
<keyword evidence="21" id="KW-1185">Reference proteome</keyword>